<comment type="caution">
    <text evidence="2">The sequence shown here is derived from an EMBL/GenBank/DDBJ whole genome shotgun (WGS) entry which is preliminary data.</text>
</comment>
<dbReference type="Pfam" id="PF19865">
    <property type="entry name" value="DUF6338"/>
    <property type="match status" value="1"/>
</dbReference>
<keyword evidence="3" id="KW-1185">Reference proteome</keyword>
<protein>
    <submittedName>
        <fullName evidence="2">Uncharacterized protein</fullName>
    </submittedName>
</protein>
<reference evidence="3" key="2">
    <citation type="submission" date="2023-07" db="EMBL/GenBank/DDBJ databases">
        <title>Acinetobacter oleivorans assembled AC1583.</title>
        <authorList>
            <person name="Yeo C.C."/>
        </authorList>
    </citation>
    <scope>NUCLEOTIDE SEQUENCE [LARGE SCALE GENOMIC DNA]</scope>
    <source>
        <strain evidence="3">AC1583</strain>
    </source>
</reference>
<feature type="transmembrane region" description="Helical" evidence="1">
    <location>
        <begin position="12"/>
        <end position="29"/>
    </location>
</feature>
<dbReference type="InterPro" id="IPR045919">
    <property type="entry name" value="DUF6338"/>
</dbReference>
<name>A0ABR9NNW3_9GAMM</name>
<proteinExistence type="predicted"/>
<evidence type="ECO:0000313" key="2">
    <source>
        <dbReference type="EMBL" id="MBE2166455.1"/>
    </source>
</evidence>
<dbReference type="EMBL" id="JADAZL010000013">
    <property type="protein sequence ID" value="MBE2166455.1"/>
    <property type="molecule type" value="Genomic_DNA"/>
</dbReference>
<feature type="transmembrane region" description="Helical" evidence="1">
    <location>
        <begin position="74"/>
        <end position="94"/>
    </location>
</feature>
<gene>
    <name evidence="2" type="ORF">IIQ43_18200</name>
</gene>
<dbReference type="Proteomes" id="UP000619170">
    <property type="component" value="Unassembled WGS sequence"/>
</dbReference>
<accession>A0ABR9NNW3</accession>
<evidence type="ECO:0000313" key="3">
    <source>
        <dbReference type="Proteomes" id="UP000619170"/>
    </source>
</evidence>
<dbReference type="RefSeq" id="WP_192835116.1">
    <property type="nucleotide sequence ID" value="NZ_JADAZL010000013.1"/>
</dbReference>
<keyword evidence="1" id="KW-1133">Transmembrane helix</keyword>
<keyword evidence="1" id="KW-0472">Membrane</keyword>
<keyword evidence="1" id="KW-0812">Transmembrane</keyword>
<reference evidence="2 3" key="1">
    <citation type="submission" date="2020-10" db="EMBL/GenBank/DDBJ databases">
        <authorList>
            <person name="Mohd Rani F."/>
        </authorList>
    </citation>
    <scope>NUCLEOTIDE SEQUENCE [LARGE SCALE GENOMIC DNA]</scope>
    <source>
        <strain evidence="2 3">AC1583</strain>
    </source>
</reference>
<feature type="transmembrane region" description="Helical" evidence="1">
    <location>
        <begin position="41"/>
        <end position="62"/>
    </location>
</feature>
<sequence length="200" mass="23873">MELIDQSKLAFFIAFILPGFICMRVYTLLCPTQSIEFNQKILDALTYSCLIYGFNFIFIYWIEELTKVYSFPFLYGLFYFYLLFLCPILLANYWHKIRESKWFQKRAPHPTLLPWDFVFSKRTVCWVIVTLNDGTKIHGRYGKNSFVSNYPLEPQIYLDEFWKPDVDGGFDRKYNLSAGIILLSKDIRSIEFYEDEDQVK</sequence>
<evidence type="ECO:0000256" key="1">
    <source>
        <dbReference type="SAM" id="Phobius"/>
    </source>
</evidence>
<organism evidence="2 3">
    <name type="scientific">Acinetobacter oleivorans</name>
    <dbReference type="NCBI Taxonomy" id="1148157"/>
    <lineage>
        <taxon>Bacteria</taxon>
        <taxon>Pseudomonadati</taxon>
        <taxon>Pseudomonadota</taxon>
        <taxon>Gammaproteobacteria</taxon>
        <taxon>Moraxellales</taxon>
        <taxon>Moraxellaceae</taxon>
        <taxon>Acinetobacter</taxon>
    </lineage>
</organism>